<dbReference type="STRING" id="568768.GCA_000406125_03224"/>
<dbReference type="EMBL" id="CP042220">
    <property type="protein sequence ID" value="QDX29040.1"/>
    <property type="molecule type" value="Genomic_DNA"/>
</dbReference>
<proteinExistence type="predicted"/>
<protein>
    <submittedName>
        <fullName evidence="3">Esterase</fullName>
    </submittedName>
</protein>
<keyword evidence="4" id="KW-1185">Reference proteome</keyword>
<dbReference type="PANTHER" id="PTHR22946">
    <property type="entry name" value="DIENELACTONE HYDROLASE DOMAIN-CONTAINING PROTEIN-RELATED"/>
    <property type="match status" value="1"/>
</dbReference>
<sequence length="249" mass="27961">MVEMGSENVSGIEVLHAFPSGCRMRPLPTIFFFHGYTSSKEVYSYFAYALAKAGFRVIAPDALMHGARFDGDDARRWRCFWDILLNNVQELPGFRVWCREHGLIDGDRVGMCGASMGGMTALAAMTQYPWLRSVACFMGSGYFSSLSQTLFPPVMSDEPQAQAQLQALAERVAPYDVRHQLDKLADRPLLLWHGLADELVPAQESERLYRELSARQLQQHLTYLTEAGIGHKITPTALEACVDFFSRTL</sequence>
<evidence type="ECO:0000256" key="1">
    <source>
        <dbReference type="ARBA" id="ARBA00022801"/>
    </source>
</evidence>
<evidence type="ECO:0000259" key="2">
    <source>
        <dbReference type="Pfam" id="PF00326"/>
    </source>
</evidence>
<dbReference type="KEGG" id="dic:Dpoa569_0000747"/>
<dbReference type="RefSeq" id="WP_042874064.1">
    <property type="nucleotide sequence ID" value="NZ_CM001975.1"/>
</dbReference>
<dbReference type="GO" id="GO:0008236">
    <property type="term" value="F:serine-type peptidase activity"/>
    <property type="evidence" value="ECO:0007669"/>
    <property type="project" value="InterPro"/>
</dbReference>
<accession>A0A5B8I7K2</accession>
<reference evidence="3 4" key="1">
    <citation type="journal article" date="2019" name="Environ. Microbiol.">
        <title>The phytopathogenic nature of Dickeya aquatica 174/2 and the dynamic early evolution of Dickeya pathogenicity.</title>
        <authorList>
            <person name="Duprey A."/>
            <person name="Taib N."/>
            <person name="Leonard S."/>
            <person name="Garin T."/>
            <person name="Flandrois J.P."/>
            <person name="Nasser W."/>
            <person name="Brochier-Armanet C."/>
            <person name="Reverchon S."/>
        </authorList>
    </citation>
    <scope>NUCLEOTIDE SEQUENCE [LARGE SCALE GENOMIC DNA]</scope>
    <source>
        <strain evidence="3 4">NCPPB 569</strain>
    </source>
</reference>
<dbReference type="NCBIfam" id="NF007857">
    <property type="entry name" value="PRK10566.1"/>
    <property type="match status" value="1"/>
</dbReference>
<dbReference type="GO" id="GO:0052689">
    <property type="term" value="F:carboxylic ester hydrolase activity"/>
    <property type="evidence" value="ECO:0007669"/>
    <property type="project" value="UniProtKB-ARBA"/>
</dbReference>
<evidence type="ECO:0000313" key="3">
    <source>
        <dbReference type="EMBL" id="QDX29040.1"/>
    </source>
</evidence>
<dbReference type="AlphaFoldDB" id="A0A5B8I7K2"/>
<dbReference type="InterPro" id="IPR050261">
    <property type="entry name" value="FrsA_esterase"/>
</dbReference>
<organism evidence="3 4">
    <name type="scientific">Dickeya poaceiphila</name>
    <dbReference type="NCBI Taxonomy" id="568768"/>
    <lineage>
        <taxon>Bacteria</taxon>
        <taxon>Pseudomonadati</taxon>
        <taxon>Pseudomonadota</taxon>
        <taxon>Gammaproteobacteria</taxon>
        <taxon>Enterobacterales</taxon>
        <taxon>Pectobacteriaceae</taxon>
        <taxon>Dickeya</taxon>
    </lineage>
</organism>
<dbReference type="GO" id="GO:0006508">
    <property type="term" value="P:proteolysis"/>
    <property type="evidence" value="ECO:0007669"/>
    <property type="project" value="InterPro"/>
</dbReference>
<dbReference type="OrthoDB" id="31158at2"/>
<dbReference type="Pfam" id="PF00326">
    <property type="entry name" value="Peptidase_S9"/>
    <property type="match status" value="1"/>
</dbReference>
<feature type="domain" description="Peptidase S9 prolyl oligopeptidase catalytic" evidence="2">
    <location>
        <begin position="97"/>
        <end position="234"/>
    </location>
</feature>
<evidence type="ECO:0000313" key="4">
    <source>
        <dbReference type="Proteomes" id="UP000320591"/>
    </source>
</evidence>
<gene>
    <name evidence="3" type="ORF">Dpoa569_0000747</name>
</gene>
<dbReference type="InterPro" id="IPR029058">
    <property type="entry name" value="AB_hydrolase_fold"/>
</dbReference>
<keyword evidence="1" id="KW-0378">Hydrolase</keyword>
<dbReference type="SUPFAM" id="SSF53474">
    <property type="entry name" value="alpha/beta-Hydrolases"/>
    <property type="match status" value="1"/>
</dbReference>
<dbReference type="Gene3D" id="3.40.50.1820">
    <property type="entry name" value="alpha/beta hydrolase"/>
    <property type="match status" value="1"/>
</dbReference>
<name>A0A5B8I7K2_9GAMM</name>
<dbReference type="PANTHER" id="PTHR22946:SF9">
    <property type="entry name" value="POLYKETIDE TRANSFERASE AF380"/>
    <property type="match status" value="1"/>
</dbReference>
<dbReference type="InterPro" id="IPR001375">
    <property type="entry name" value="Peptidase_S9_cat"/>
</dbReference>
<dbReference type="Proteomes" id="UP000320591">
    <property type="component" value="Chromosome"/>
</dbReference>